<feature type="compositionally biased region" description="Polar residues" evidence="12">
    <location>
        <begin position="475"/>
        <end position="515"/>
    </location>
</feature>
<feature type="transmembrane region" description="Helical" evidence="11">
    <location>
        <begin position="397"/>
        <end position="414"/>
    </location>
</feature>
<feature type="transmembrane region" description="Helical" evidence="11">
    <location>
        <begin position="239"/>
        <end position="271"/>
    </location>
</feature>
<keyword evidence="3 11" id="KW-0050">Antiport</keyword>
<gene>
    <name evidence="11 13" type="primary">nhaA</name>
    <name evidence="13" type="ORF">GCM10007377_02680</name>
</gene>
<keyword evidence="9 11" id="KW-0472">Membrane</keyword>
<reference evidence="13" key="1">
    <citation type="journal article" date="2014" name="Int. J. Syst. Evol. Microbiol.">
        <title>Complete genome sequence of Corynebacterium casei LMG S-19264T (=DSM 44701T), isolated from a smear-ripened cheese.</title>
        <authorList>
            <consortium name="US DOE Joint Genome Institute (JGI-PGF)"/>
            <person name="Walter F."/>
            <person name="Albersmeier A."/>
            <person name="Kalinowski J."/>
            <person name="Ruckert C."/>
        </authorList>
    </citation>
    <scope>NUCLEOTIDE SEQUENCE</scope>
    <source>
        <strain evidence="13">CCM 8606</strain>
    </source>
</reference>
<dbReference type="Proteomes" id="UP000619536">
    <property type="component" value="Unassembled WGS sequence"/>
</dbReference>
<comment type="catalytic activity">
    <reaction evidence="11">
        <text>Na(+)(in) + 2 H(+)(out) = Na(+)(out) + 2 H(+)(in)</text>
        <dbReference type="Rhea" id="RHEA:29251"/>
        <dbReference type="ChEBI" id="CHEBI:15378"/>
        <dbReference type="ChEBI" id="CHEBI:29101"/>
    </reaction>
</comment>
<comment type="subcellular location">
    <subcellularLocation>
        <location evidence="1">Cell inner membrane</location>
        <topology evidence="1">Multi-pass membrane protein</topology>
    </subcellularLocation>
    <subcellularLocation>
        <location evidence="11">Cell membrane</location>
        <topology evidence="11">Multi-pass membrane protein</topology>
    </subcellularLocation>
</comment>
<evidence type="ECO:0000256" key="2">
    <source>
        <dbReference type="ARBA" id="ARBA00022448"/>
    </source>
</evidence>
<protein>
    <recommendedName>
        <fullName evidence="11">Na(+)/H(+) antiporter NhaA</fullName>
    </recommendedName>
    <alternativeName>
        <fullName evidence="11">Sodium/proton antiporter NhaA</fullName>
    </alternativeName>
</protein>
<keyword evidence="7 11" id="KW-0915">Sodium</keyword>
<feature type="transmembrane region" description="Helical" evidence="11">
    <location>
        <begin position="160"/>
        <end position="179"/>
    </location>
</feature>
<dbReference type="AlphaFoldDB" id="A0A8J3AKU0"/>
<evidence type="ECO:0000256" key="10">
    <source>
        <dbReference type="ARBA" id="ARBA00023201"/>
    </source>
</evidence>
<dbReference type="InterPro" id="IPR004670">
    <property type="entry name" value="NhaA"/>
</dbReference>
<evidence type="ECO:0000313" key="13">
    <source>
        <dbReference type="EMBL" id="GGI12782.1"/>
    </source>
</evidence>
<reference evidence="13" key="2">
    <citation type="submission" date="2020-09" db="EMBL/GenBank/DDBJ databases">
        <authorList>
            <person name="Sun Q."/>
            <person name="Sedlacek I."/>
        </authorList>
    </citation>
    <scope>NUCLEOTIDE SEQUENCE</scope>
    <source>
        <strain evidence="13">CCM 8606</strain>
    </source>
</reference>
<comment type="function">
    <text evidence="11">Na(+)/H(+) antiporter that extrudes sodium in exchange for external protons.</text>
</comment>
<evidence type="ECO:0000256" key="3">
    <source>
        <dbReference type="ARBA" id="ARBA00022449"/>
    </source>
</evidence>
<keyword evidence="2 11" id="KW-0813">Transport</keyword>
<keyword evidence="4 11" id="KW-1003">Cell membrane</keyword>
<feature type="transmembrane region" description="Helical" evidence="11">
    <location>
        <begin position="29"/>
        <end position="50"/>
    </location>
</feature>
<feature type="transmembrane region" description="Helical" evidence="11">
    <location>
        <begin position="365"/>
        <end position="385"/>
    </location>
</feature>
<organism evidence="13 14">
    <name type="scientific">Galliscardovia ingluviei</name>
    <dbReference type="NCBI Taxonomy" id="1769422"/>
    <lineage>
        <taxon>Bacteria</taxon>
        <taxon>Bacillati</taxon>
        <taxon>Actinomycetota</taxon>
        <taxon>Actinomycetes</taxon>
        <taxon>Bifidobacteriales</taxon>
        <taxon>Bifidobacteriaceae</taxon>
        <taxon>Galliscardovia</taxon>
    </lineage>
</organism>
<keyword evidence="6 11" id="KW-1133">Transmembrane helix</keyword>
<evidence type="ECO:0000256" key="7">
    <source>
        <dbReference type="ARBA" id="ARBA00023053"/>
    </source>
</evidence>
<dbReference type="HAMAP" id="MF_01844">
    <property type="entry name" value="NhaA"/>
    <property type="match status" value="1"/>
</dbReference>
<evidence type="ECO:0000256" key="9">
    <source>
        <dbReference type="ARBA" id="ARBA00023136"/>
    </source>
</evidence>
<feature type="transmembrane region" description="Helical" evidence="11">
    <location>
        <begin position="188"/>
        <end position="209"/>
    </location>
</feature>
<feature type="region of interest" description="Disordered" evidence="12">
    <location>
        <begin position="471"/>
        <end position="544"/>
    </location>
</feature>
<keyword evidence="14" id="KW-1185">Reference proteome</keyword>
<dbReference type="InterPro" id="IPR023171">
    <property type="entry name" value="Na/H_antiporter_dom_sf"/>
</dbReference>
<dbReference type="Pfam" id="PF06965">
    <property type="entry name" value="Na_H_antiport_1"/>
    <property type="match status" value="2"/>
</dbReference>
<evidence type="ECO:0000256" key="5">
    <source>
        <dbReference type="ARBA" id="ARBA00022692"/>
    </source>
</evidence>
<evidence type="ECO:0000256" key="12">
    <source>
        <dbReference type="SAM" id="MobiDB-lite"/>
    </source>
</evidence>
<evidence type="ECO:0000256" key="8">
    <source>
        <dbReference type="ARBA" id="ARBA00023065"/>
    </source>
</evidence>
<feature type="transmembrane region" description="Helical" evidence="11">
    <location>
        <begin position="70"/>
        <end position="90"/>
    </location>
</feature>
<comment type="caution">
    <text evidence="13">The sequence shown here is derived from an EMBL/GenBank/DDBJ whole genome shotgun (WGS) entry which is preliminary data.</text>
</comment>
<evidence type="ECO:0000256" key="6">
    <source>
        <dbReference type="ARBA" id="ARBA00022989"/>
    </source>
</evidence>
<proteinExistence type="inferred from homology"/>
<feature type="transmembrane region" description="Helical" evidence="11">
    <location>
        <begin position="111"/>
        <end position="140"/>
    </location>
</feature>
<dbReference type="Gene3D" id="1.20.1530.10">
    <property type="entry name" value="Na+/H+ antiporter like domain"/>
    <property type="match status" value="1"/>
</dbReference>
<evidence type="ECO:0000256" key="4">
    <source>
        <dbReference type="ARBA" id="ARBA00022475"/>
    </source>
</evidence>
<feature type="transmembrane region" description="Helical" evidence="11">
    <location>
        <begin position="215"/>
        <end position="232"/>
    </location>
</feature>
<evidence type="ECO:0000313" key="14">
    <source>
        <dbReference type="Proteomes" id="UP000619536"/>
    </source>
</evidence>
<name>A0A8J3AKU0_9BIFI</name>
<dbReference type="GO" id="GO:0005886">
    <property type="term" value="C:plasma membrane"/>
    <property type="evidence" value="ECO:0007669"/>
    <property type="project" value="UniProtKB-SubCell"/>
</dbReference>
<sequence>MKLEQTRAKTMQWWAGVQRIAHSDTISGLIMLGFALAGLLLANIPFTAHIFETIAETQLGIPGTNIVLPIGHWAQDGLLTIFFLVVGLDLKQELTTGSLANPRAAAVPMACAVGGMAVPPVLFIIVTATFSLFGIGAGVAGYEAVATGQVHAFQEIAQGWAVPTATDIAFSLTVLALFAKALPGSIRAFLMTLATVDDLLAVIVIAVFFSNLNAWYWFVGVIVCALVWSVLVKRRKVPWILVGIVGILAWVMMFEAGVHPTLAGVLVGLLTPAREIHGEHSPRAERYKDKLQPFSALLALPLFALFATGVHFETVSWTMFISPVVLGIIVALVLGKPIGIMITAWISTHVAGLKLAKGLRVRDLFPAACACGIGFTVSFLIATLAYKDPELSAEARFGVLVASLLAAAISGVLLHRQSQRFALAAADRELDDAIRQAAGDDNIDVEEVLADGSVTINMEALSPLAVARYHARHPQAQQAEHSIQQSNDDAESQSNSADVDTVHGTSQNIQRNVTTRKFWKRKRALGRQVSEEELRRRRRKYRHQ</sequence>
<accession>A0A8J3AKU0</accession>
<dbReference type="PANTHER" id="PTHR30341:SF0">
    <property type="entry name" value="NA(+)_H(+) ANTIPORTER NHAA"/>
    <property type="match status" value="1"/>
</dbReference>
<keyword evidence="8 11" id="KW-0406">Ion transport</keyword>
<dbReference type="GO" id="GO:0006885">
    <property type="term" value="P:regulation of pH"/>
    <property type="evidence" value="ECO:0007669"/>
    <property type="project" value="InterPro"/>
</dbReference>
<evidence type="ECO:0000256" key="1">
    <source>
        <dbReference type="ARBA" id="ARBA00004429"/>
    </source>
</evidence>
<keyword evidence="10 11" id="KW-0739">Sodium transport</keyword>
<evidence type="ECO:0000256" key="11">
    <source>
        <dbReference type="HAMAP-Rule" id="MF_01844"/>
    </source>
</evidence>
<dbReference type="GO" id="GO:0015385">
    <property type="term" value="F:sodium:proton antiporter activity"/>
    <property type="evidence" value="ECO:0007669"/>
    <property type="project" value="TreeGrafter"/>
</dbReference>
<dbReference type="EMBL" id="BMDH01000001">
    <property type="protein sequence ID" value="GGI12782.1"/>
    <property type="molecule type" value="Genomic_DNA"/>
</dbReference>
<comment type="similarity">
    <text evidence="11">Belongs to the NhaA Na(+)/H(+) (TC 2.A.33) antiporter family.</text>
</comment>
<keyword evidence="5 11" id="KW-0812">Transmembrane</keyword>
<dbReference type="PANTHER" id="PTHR30341">
    <property type="entry name" value="SODIUM ION/PROTON ANTIPORTER NHAA-RELATED"/>
    <property type="match status" value="1"/>
</dbReference>